<accession>A0AB40CJ60</accession>
<keyword evidence="7" id="KW-1185">Reference proteome</keyword>
<keyword evidence="1" id="KW-0805">Transcription regulation</keyword>
<feature type="domain" description="HTH myb-type" evidence="6">
    <location>
        <begin position="242"/>
        <end position="302"/>
    </location>
</feature>
<keyword evidence="3" id="KW-0804">Transcription</keyword>
<dbReference type="GO" id="GO:0003700">
    <property type="term" value="F:DNA-binding transcription factor activity"/>
    <property type="evidence" value="ECO:0007669"/>
    <property type="project" value="InterPro"/>
</dbReference>
<organism evidence="7 10">
    <name type="scientific">Dioscorea cayennensis subsp. rotundata</name>
    <name type="common">White Guinea yam</name>
    <name type="synonym">Dioscorea rotundata</name>
    <dbReference type="NCBI Taxonomy" id="55577"/>
    <lineage>
        <taxon>Eukaryota</taxon>
        <taxon>Viridiplantae</taxon>
        <taxon>Streptophyta</taxon>
        <taxon>Embryophyta</taxon>
        <taxon>Tracheophyta</taxon>
        <taxon>Spermatophyta</taxon>
        <taxon>Magnoliopsida</taxon>
        <taxon>Liliopsida</taxon>
        <taxon>Dioscoreales</taxon>
        <taxon>Dioscoreaceae</taxon>
        <taxon>Dioscorea</taxon>
    </lineage>
</organism>
<name>A0AB40CJ60_DIOCR</name>
<feature type="compositionally biased region" description="Polar residues" evidence="5">
    <location>
        <begin position="385"/>
        <end position="396"/>
    </location>
</feature>
<dbReference type="RefSeq" id="XP_039140010.1">
    <property type="nucleotide sequence ID" value="XM_039284076.1"/>
</dbReference>
<feature type="region of interest" description="Disordered" evidence="5">
    <location>
        <begin position="189"/>
        <end position="208"/>
    </location>
</feature>
<dbReference type="SUPFAM" id="SSF46689">
    <property type="entry name" value="Homeodomain-like"/>
    <property type="match status" value="1"/>
</dbReference>
<protein>
    <submittedName>
        <fullName evidence="8 9">Protein PHOSPHATE STARVATION RESPONSE 2-like</fullName>
    </submittedName>
</protein>
<evidence type="ECO:0000313" key="10">
    <source>
        <dbReference type="RefSeq" id="XP_039140018.1"/>
    </source>
</evidence>
<evidence type="ECO:0000256" key="4">
    <source>
        <dbReference type="ARBA" id="ARBA00023242"/>
    </source>
</evidence>
<dbReference type="NCBIfam" id="TIGR01557">
    <property type="entry name" value="myb_SHAQKYF"/>
    <property type="match status" value="1"/>
</dbReference>
<dbReference type="Pfam" id="PF00249">
    <property type="entry name" value="Myb_DNA-binding"/>
    <property type="match status" value="1"/>
</dbReference>
<evidence type="ECO:0000256" key="2">
    <source>
        <dbReference type="ARBA" id="ARBA00023125"/>
    </source>
</evidence>
<dbReference type="PANTHER" id="PTHR31499">
    <property type="entry name" value="MYB FAMILY TRANSCRIPTION FACTOR PHL11"/>
    <property type="match status" value="1"/>
</dbReference>
<feature type="compositionally biased region" description="Basic and acidic residues" evidence="5">
    <location>
        <begin position="413"/>
        <end position="422"/>
    </location>
</feature>
<dbReference type="Pfam" id="PF14379">
    <property type="entry name" value="Myb_CC_LHEQLE"/>
    <property type="match status" value="1"/>
</dbReference>
<feature type="compositionally biased region" description="Basic and acidic residues" evidence="5">
    <location>
        <begin position="432"/>
        <end position="449"/>
    </location>
</feature>
<proteinExistence type="predicted"/>
<dbReference type="PANTHER" id="PTHR31499:SF80">
    <property type="entry name" value="HTH MYB-TYPE DOMAIN-CONTAINING PROTEIN"/>
    <property type="match status" value="1"/>
</dbReference>
<dbReference type="GO" id="GO:0003677">
    <property type="term" value="F:DNA binding"/>
    <property type="evidence" value="ECO:0007669"/>
    <property type="project" value="UniProtKB-KW"/>
</dbReference>
<dbReference type="Gene3D" id="1.10.10.60">
    <property type="entry name" value="Homeodomain-like"/>
    <property type="match status" value="1"/>
</dbReference>
<evidence type="ECO:0000259" key="6">
    <source>
        <dbReference type="PROSITE" id="PS51294"/>
    </source>
</evidence>
<dbReference type="FunFam" id="1.10.10.60:FF:000002">
    <property type="entry name" value="Myb family transcription factor"/>
    <property type="match status" value="1"/>
</dbReference>
<dbReference type="InterPro" id="IPR006447">
    <property type="entry name" value="Myb_dom_plants"/>
</dbReference>
<dbReference type="InterPro" id="IPR017930">
    <property type="entry name" value="Myb_dom"/>
</dbReference>
<evidence type="ECO:0000256" key="5">
    <source>
        <dbReference type="SAM" id="MobiDB-lite"/>
    </source>
</evidence>
<dbReference type="GeneID" id="120277283"/>
<dbReference type="RefSeq" id="XP_039140018.1">
    <property type="nucleotide sequence ID" value="XM_039284084.1"/>
</dbReference>
<keyword evidence="4" id="KW-0539">Nucleus</keyword>
<gene>
    <name evidence="8 9 10" type="primary">LOC120277283</name>
</gene>
<dbReference type="PROSITE" id="PS51294">
    <property type="entry name" value="HTH_MYB"/>
    <property type="match status" value="1"/>
</dbReference>
<feature type="region of interest" description="Disordered" evidence="5">
    <location>
        <begin position="378"/>
        <end position="449"/>
    </location>
</feature>
<dbReference type="InterPro" id="IPR009057">
    <property type="entry name" value="Homeodomain-like_sf"/>
</dbReference>
<feature type="region of interest" description="Disordered" evidence="5">
    <location>
        <begin position="224"/>
        <end position="244"/>
    </location>
</feature>
<feature type="compositionally biased region" description="Polar residues" evidence="5">
    <location>
        <begin position="233"/>
        <end position="243"/>
    </location>
</feature>
<reference evidence="8 9" key="1">
    <citation type="submission" date="2025-04" db="UniProtKB">
        <authorList>
            <consortium name="RefSeq"/>
        </authorList>
    </citation>
    <scope>IDENTIFICATION</scope>
</reference>
<evidence type="ECO:0000256" key="1">
    <source>
        <dbReference type="ARBA" id="ARBA00023015"/>
    </source>
</evidence>
<dbReference type="InterPro" id="IPR001005">
    <property type="entry name" value="SANT/Myb"/>
</dbReference>
<dbReference type="Proteomes" id="UP001515500">
    <property type="component" value="Chromosome 2"/>
</dbReference>
<dbReference type="InterPro" id="IPR046955">
    <property type="entry name" value="PHR1-like"/>
</dbReference>
<dbReference type="InterPro" id="IPR025756">
    <property type="entry name" value="Myb_CC_LHEQLE"/>
</dbReference>
<sequence>MEARSSLAMQKSDIKQLCSSRVPSVMSSSLPVLPTLEERYPALPDSQQVSMERELRSEPVTSCHTPFISNSGSMGPLFSSAPGFSSDLHFSSVAPLDRQMITTPLVSQSSKSGMWFPAQLHSGASQTSMNNFTRESPDVSWPPVSLQGVIDNASAVTNQVQSNCIMVSDDKQDDLWSDLIADEWKELLNDPNSTDTQPKEPYSLGQASSNISAHKPQTHLAVPSHSGEHYAATSPTSGANNASAKPRMRWTPELHECFVEAVNQLGGSEKATPKGVLKLMKVDGLTIYHVKSHLQKYRTARYRPDSSEGTLEKKASLIEGVSSLDLKTGIEITEALRLQMEVQKRLHEQLEIQRNLQLRIEEQGRYLQMMFEQQCKTGMDKLKASPSQSSDPTGLAQTAEAAPSDSVSAKPTESLEQKKTTENEPENIVILDEAHPPPKRLKGAEHDLQ</sequence>
<evidence type="ECO:0000313" key="8">
    <source>
        <dbReference type="RefSeq" id="XP_039140003.1"/>
    </source>
</evidence>
<keyword evidence="2" id="KW-0238">DNA-binding</keyword>
<dbReference type="RefSeq" id="XP_039140003.1">
    <property type="nucleotide sequence ID" value="XM_039284069.1"/>
</dbReference>
<evidence type="ECO:0000313" key="9">
    <source>
        <dbReference type="RefSeq" id="XP_039140010.1"/>
    </source>
</evidence>
<dbReference type="AlphaFoldDB" id="A0AB40CJ60"/>
<evidence type="ECO:0000256" key="3">
    <source>
        <dbReference type="ARBA" id="ARBA00023163"/>
    </source>
</evidence>
<evidence type="ECO:0000313" key="7">
    <source>
        <dbReference type="Proteomes" id="UP001515500"/>
    </source>
</evidence>